<organism evidence="2 3">
    <name type="scientific">Candidatus Harrisonbacteria bacterium CG10_big_fil_rev_8_21_14_0_10_38_8</name>
    <dbReference type="NCBI Taxonomy" id="1974582"/>
    <lineage>
        <taxon>Bacteria</taxon>
        <taxon>Candidatus Harrisoniibacteriota</taxon>
    </lineage>
</organism>
<feature type="non-terminal residue" evidence="2">
    <location>
        <position position="181"/>
    </location>
</feature>
<name>A0A2M6WJC3_9BACT</name>
<accession>A0A2M6WJC3</accession>
<dbReference type="EMBL" id="PFAY01000029">
    <property type="protein sequence ID" value="PIT92908.1"/>
    <property type="molecule type" value="Genomic_DNA"/>
</dbReference>
<dbReference type="GO" id="GO:0005886">
    <property type="term" value="C:plasma membrane"/>
    <property type="evidence" value="ECO:0007669"/>
    <property type="project" value="TreeGrafter"/>
</dbReference>
<dbReference type="Pfam" id="PF02698">
    <property type="entry name" value="DUF218"/>
    <property type="match status" value="1"/>
</dbReference>
<dbReference type="InterPro" id="IPR051599">
    <property type="entry name" value="Cell_Envelope_Assoc"/>
</dbReference>
<dbReference type="PROSITE" id="PS51257">
    <property type="entry name" value="PROKAR_LIPOPROTEIN"/>
    <property type="match status" value="1"/>
</dbReference>
<reference evidence="3" key="1">
    <citation type="submission" date="2017-09" db="EMBL/GenBank/DDBJ databases">
        <title>Depth-based differentiation of microbial function through sediment-hosted aquifers and enrichment of novel symbionts in the deep terrestrial subsurface.</title>
        <authorList>
            <person name="Probst A.J."/>
            <person name="Ladd B."/>
            <person name="Jarett J.K."/>
            <person name="Geller-Mcgrath D.E."/>
            <person name="Sieber C.M.K."/>
            <person name="Emerson J.B."/>
            <person name="Anantharaman K."/>
            <person name="Thomas B.C."/>
            <person name="Malmstrom R."/>
            <person name="Stieglmeier M."/>
            <person name="Klingl A."/>
            <person name="Woyke T."/>
            <person name="Ryan C.M."/>
            <person name="Banfield J.F."/>
        </authorList>
    </citation>
    <scope>NUCLEOTIDE SEQUENCE [LARGE SCALE GENOMIC DNA]</scope>
</reference>
<dbReference type="InterPro" id="IPR014729">
    <property type="entry name" value="Rossmann-like_a/b/a_fold"/>
</dbReference>
<dbReference type="Proteomes" id="UP000229112">
    <property type="component" value="Unassembled WGS sequence"/>
</dbReference>
<dbReference type="PANTHER" id="PTHR30336">
    <property type="entry name" value="INNER MEMBRANE PROTEIN, PROBABLE PERMEASE"/>
    <property type="match status" value="1"/>
</dbReference>
<evidence type="ECO:0000313" key="3">
    <source>
        <dbReference type="Proteomes" id="UP000229112"/>
    </source>
</evidence>
<gene>
    <name evidence="2" type="ORF">COU06_02915</name>
</gene>
<proteinExistence type="predicted"/>
<dbReference type="AlphaFoldDB" id="A0A2M6WJC3"/>
<comment type="caution">
    <text evidence="2">The sequence shown here is derived from an EMBL/GenBank/DDBJ whole genome shotgun (WGS) entry which is preliminary data.</text>
</comment>
<evidence type="ECO:0000259" key="1">
    <source>
        <dbReference type="Pfam" id="PF02698"/>
    </source>
</evidence>
<dbReference type="PANTHER" id="PTHR30336:SF20">
    <property type="entry name" value="DUF218 DOMAIN-CONTAINING PROTEIN"/>
    <property type="match status" value="1"/>
</dbReference>
<dbReference type="CDD" id="cd06259">
    <property type="entry name" value="YdcF-like"/>
    <property type="match status" value="1"/>
</dbReference>
<evidence type="ECO:0000313" key="2">
    <source>
        <dbReference type="EMBL" id="PIT92908.1"/>
    </source>
</evidence>
<protein>
    <submittedName>
        <fullName evidence="2">YdcF family protein</fullName>
    </submittedName>
</protein>
<dbReference type="Gene3D" id="3.40.50.620">
    <property type="entry name" value="HUPs"/>
    <property type="match status" value="1"/>
</dbReference>
<dbReference type="InterPro" id="IPR003848">
    <property type="entry name" value="DUF218"/>
</dbReference>
<sequence length="181" mass="20055">MSWNKIKKISLVLAIGLFFLFSCLTSAIYFYPKIDETKTADAVIVLGASQWNGNPSPAFQARLDRALDIYDNGRSPYIILTGGLGEGDSISEASVGKNYLVEKGVPVEAIFLEEKSRTTWQNLNNAQKILEGLSADTALLVSHDFHILRSEKMGRDLGIKILTSAVETKSPWIKLKFSTRE</sequence>
<feature type="domain" description="DUF218" evidence="1">
    <location>
        <begin position="41"/>
        <end position="168"/>
    </location>
</feature>